<evidence type="ECO:0008006" key="2">
    <source>
        <dbReference type="Google" id="ProtNLM"/>
    </source>
</evidence>
<evidence type="ECO:0000313" key="1">
    <source>
        <dbReference type="EMBL" id="WTQ76494.1"/>
    </source>
</evidence>
<gene>
    <name evidence="1" type="ORF">OG222_26825</name>
</gene>
<dbReference type="AlphaFoldDB" id="A0AAU1LYZ9"/>
<dbReference type="EMBL" id="CP108169">
    <property type="protein sequence ID" value="WTQ76494.1"/>
    <property type="molecule type" value="Genomic_DNA"/>
</dbReference>
<accession>A0AAU1LYZ9</accession>
<name>A0AAU1LYZ9_9ACTN</name>
<sequence length="52" mass="5528">MGDRDDAYSDVDLILVIDDEAYDAVMRERLALVGSWASLVAGSPGSMSASHV</sequence>
<organism evidence="1">
    <name type="scientific">Streptomyces sp. NBC_00148</name>
    <dbReference type="NCBI Taxonomy" id="2903626"/>
    <lineage>
        <taxon>Bacteria</taxon>
        <taxon>Bacillati</taxon>
        <taxon>Actinomycetota</taxon>
        <taxon>Actinomycetes</taxon>
        <taxon>Kitasatosporales</taxon>
        <taxon>Streptomycetaceae</taxon>
        <taxon>Streptomyces</taxon>
    </lineage>
</organism>
<protein>
    <recommendedName>
        <fullName evidence="2">Polymerase nucleotidyl transferase domain-containing protein</fullName>
    </recommendedName>
</protein>
<proteinExistence type="predicted"/>
<reference evidence="1" key="1">
    <citation type="submission" date="2022-10" db="EMBL/GenBank/DDBJ databases">
        <title>The complete genomes of actinobacterial strains from the NBC collection.</title>
        <authorList>
            <person name="Joergensen T.S."/>
            <person name="Alvarez Arevalo M."/>
            <person name="Sterndorff E.B."/>
            <person name="Faurdal D."/>
            <person name="Vuksanovic O."/>
            <person name="Mourched A.-S."/>
            <person name="Charusanti P."/>
            <person name="Shaw S."/>
            <person name="Blin K."/>
            <person name="Weber T."/>
        </authorList>
    </citation>
    <scope>NUCLEOTIDE SEQUENCE</scope>
    <source>
        <strain evidence="1">NBC_00148</strain>
    </source>
</reference>